<reference evidence="8" key="1">
    <citation type="submission" date="2016-04" db="EMBL/GenBank/DDBJ databases">
        <authorList>
            <person name="Nguyen H.D."/>
            <person name="Samba Siva P."/>
            <person name="Cullis J."/>
            <person name="Levesque C.A."/>
            <person name="Hambleton S."/>
        </authorList>
    </citation>
    <scope>NUCLEOTIDE SEQUENCE</scope>
    <source>
        <strain evidence="8">DAOMC 236426</strain>
    </source>
</reference>
<protein>
    <recommendedName>
        <fullName evidence="7">Protein kinase domain-containing protein</fullName>
    </recommendedName>
</protein>
<evidence type="ECO:0000313" key="8">
    <source>
        <dbReference type="EMBL" id="KAE8237474.1"/>
    </source>
</evidence>
<feature type="region of interest" description="Disordered" evidence="6">
    <location>
        <begin position="1"/>
        <end position="38"/>
    </location>
</feature>
<keyword evidence="1 5" id="KW-0418">Kinase</keyword>
<feature type="domain" description="Protein kinase" evidence="7">
    <location>
        <begin position="160"/>
        <end position="441"/>
    </location>
</feature>
<sequence>MGSPHRRSLVDGQATLTAVPTTTTQTGKRGREQHADVEDDTPIGLLAKRPRPVLYSAYPAQTAAPPHPSHALPAAPTVTPPLQQHKDASRDAIATSGSEVQTKGVATREGSGIVRSSDPCQKVKAEFTRAARVAKTVSAPDDATWQAPPVWTSSGRYVRARNTSIVGRGSYGAVAKVVDLLTGHTRARKRQHYDGQPPQRLLFEIESLSLVQRHEGIAELLDVVYNTKSIDIIMPLYDRTLQDLIDDQEGRELRPRKARQLSKQLISAVGHIHRHGLVHLDLKPANIMITRESCLKVLDFGLARTVGADQDSSTVGTIGYTAPECMLGSRRPTFQNHVWSVGCIIAEMYSGRPLFACSDDEGYLRDLLKFTGHPGGPVYPEGKYPPPTEWEVPTTWGPFKSDADHRLQDLDAVAAAMISEMLILIPNRRPHLAMFLKDPLYSRS</sequence>
<keyword evidence="3 4" id="KW-0067">ATP-binding</keyword>
<dbReference type="InterPro" id="IPR008271">
    <property type="entry name" value="Ser/Thr_kinase_AS"/>
</dbReference>
<dbReference type="GO" id="GO:0004674">
    <property type="term" value="F:protein serine/threonine kinase activity"/>
    <property type="evidence" value="ECO:0007669"/>
    <property type="project" value="UniProtKB-KW"/>
</dbReference>
<dbReference type="InterPro" id="IPR011009">
    <property type="entry name" value="Kinase-like_dom_sf"/>
</dbReference>
<reference evidence="8" key="2">
    <citation type="journal article" date="2019" name="IMA Fungus">
        <title>Genome sequencing and comparison of five Tilletia species to identify candidate genes for the detection of regulated species infecting wheat.</title>
        <authorList>
            <person name="Nguyen H.D.T."/>
            <person name="Sultana T."/>
            <person name="Kesanakurti P."/>
            <person name="Hambleton S."/>
        </authorList>
    </citation>
    <scope>NUCLEOTIDE SEQUENCE</scope>
    <source>
        <strain evidence="8">DAOMC 236426</strain>
    </source>
</reference>
<evidence type="ECO:0000256" key="4">
    <source>
        <dbReference type="PROSITE-ProRule" id="PRU10141"/>
    </source>
</evidence>
<dbReference type="InterPro" id="IPR017441">
    <property type="entry name" value="Protein_kinase_ATP_BS"/>
</dbReference>
<dbReference type="InterPro" id="IPR050117">
    <property type="entry name" value="MAPK"/>
</dbReference>
<dbReference type="AlphaFoldDB" id="A0A8X7MIN8"/>
<evidence type="ECO:0000256" key="5">
    <source>
        <dbReference type="RuleBase" id="RU000304"/>
    </source>
</evidence>
<accession>A0A8X7MIN8</accession>
<dbReference type="PANTHER" id="PTHR24055">
    <property type="entry name" value="MITOGEN-ACTIVATED PROTEIN KINASE"/>
    <property type="match status" value="1"/>
</dbReference>
<dbReference type="Pfam" id="PF00069">
    <property type="entry name" value="Pkinase"/>
    <property type="match status" value="1"/>
</dbReference>
<dbReference type="GO" id="GO:0005524">
    <property type="term" value="F:ATP binding"/>
    <property type="evidence" value="ECO:0007669"/>
    <property type="project" value="UniProtKB-UniRule"/>
</dbReference>
<dbReference type="SMART" id="SM00220">
    <property type="entry name" value="S_TKc"/>
    <property type="match status" value="1"/>
</dbReference>
<proteinExistence type="inferred from homology"/>
<dbReference type="Proteomes" id="UP000077684">
    <property type="component" value="Unassembled WGS sequence"/>
</dbReference>
<feature type="region of interest" description="Disordered" evidence="6">
    <location>
        <begin position="94"/>
        <end position="117"/>
    </location>
</feature>
<dbReference type="PROSITE" id="PS00108">
    <property type="entry name" value="PROTEIN_KINASE_ST"/>
    <property type="match status" value="1"/>
</dbReference>
<evidence type="ECO:0000256" key="6">
    <source>
        <dbReference type="SAM" id="MobiDB-lite"/>
    </source>
</evidence>
<dbReference type="EMBL" id="LWDE02002505">
    <property type="protein sequence ID" value="KAE8237474.1"/>
    <property type="molecule type" value="Genomic_DNA"/>
</dbReference>
<evidence type="ECO:0000256" key="2">
    <source>
        <dbReference type="ARBA" id="ARBA00022741"/>
    </source>
</evidence>
<feature type="compositionally biased region" description="Low complexity" evidence="6">
    <location>
        <begin position="15"/>
        <end position="26"/>
    </location>
</feature>
<keyword evidence="2 4" id="KW-0547">Nucleotide-binding</keyword>
<comment type="caution">
    <text evidence="8">The sequence shown here is derived from an EMBL/GenBank/DDBJ whole genome shotgun (WGS) entry which is preliminary data.</text>
</comment>
<keyword evidence="9" id="KW-1185">Reference proteome</keyword>
<dbReference type="Gene3D" id="1.10.510.10">
    <property type="entry name" value="Transferase(Phosphotransferase) domain 1"/>
    <property type="match status" value="1"/>
</dbReference>
<feature type="binding site" evidence="4">
    <location>
        <position position="189"/>
    </location>
    <ligand>
        <name>ATP</name>
        <dbReference type="ChEBI" id="CHEBI:30616"/>
    </ligand>
</feature>
<dbReference type="InterPro" id="IPR000719">
    <property type="entry name" value="Prot_kinase_dom"/>
</dbReference>
<dbReference type="Gene3D" id="3.30.200.20">
    <property type="entry name" value="Phosphorylase Kinase, domain 1"/>
    <property type="match status" value="1"/>
</dbReference>
<dbReference type="PROSITE" id="PS50011">
    <property type="entry name" value="PROTEIN_KINASE_DOM"/>
    <property type="match status" value="1"/>
</dbReference>
<dbReference type="PROSITE" id="PS00107">
    <property type="entry name" value="PROTEIN_KINASE_ATP"/>
    <property type="match status" value="1"/>
</dbReference>
<evidence type="ECO:0000313" key="9">
    <source>
        <dbReference type="Proteomes" id="UP000077684"/>
    </source>
</evidence>
<evidence type="ECO:0000256" key="1">
    <source>
        <dbReference type="ARBA" id="ARBA00022527"/>
    </source>
</evidence>
<evidence type="ECO:0000259" key="7">
    <source>
        <dbReference type="PROSITE" id="PS50011"/>
    </source>
</evidence>
<gene>
    <name evidence="8" type="ORF">A4X06_0g9217</name>
</gene>
<dbReference type="SUPFAM" id="SSF56112">
    <property type="entry name" value="Protein kinase-like (PK-like)"/>
    <property type="match status" value="1"/>
</dbReference>
<comment type="similarity">
    <text evidence="5">Belongs to the protein kinase superfamily.</text>
</comment>
<name>A0A8X7MIN8_9BASI</name>
<keyword evidence="1 5" id="KW-0723">Serine/threonine-protein kinase</keyword>
<evidence type="ECO:0000256" key="3">
    <source>
        <dbReference type="ARBA" id="ARBA00022840"/>
    </source>
</evidence>
<keyword evidence="1 5" id="KW-0808">Transferase</keyword>
<organism evidence="8 9">
    <name type="scientific">Tilletia controversa</name>
    <name type="common">dwarf bunt fungus</name>
    <dbReference type="NCBI Taxonomy" id="13291"/>
    <lineage>
        <taxon>Eukaryota</taxon>
        <taxon>Fungi</taxon>
        <taxon>Dikarya</taxon>
        <taxon>Basidiomycota</taxon>
        <taxon>Ustilaginomycotina</taxon>
        <taxon>Exobasidiomycetes</taxon>
        <taxon>Tilletiales</taxon>
        <taxon>Tilletiaceae</taxon>
        <taxon>Tilletia</taxon>
    </lineage>
</organism>